<proteinExistence type="predicted"/>
<dbReference type="AlphaFoldDB" id="A0A1F5YEU2"/>
<dbReference type="InterPro" id="IPR000182">
    <property type="entry name" value="GNAT_dom"/>
</dbReference>
<name>A0A1F5YEU2_9BACT</name>
<sequence length="167" mass="19447">MRIRKGQLNDIQKLVFLDRAAYGEYGANEEYFKQKLTSPNTHVLIFEKRSKVSGFTVFEFMEPHQTPENFSDLQLMKPMKGKWMHIIAFTTETNYKDIHADTRLLKAAENLARELRSTVFCVPLSKNHPYPAAFNFFEGNGYQKVGTIQWLANSNEKIDCYFYSKSV</sequence>
<feature type="domain" description="N-acetyltransferase" evidence="1">
    <location>
        <begin position="1"/>
        <end position="167"/>
    </location>
</feature>
<accession>A0A1F5YEU2</accession>
<dbReference type="InterPro" id="IPR016181">
    <property type="entry name" value="Acyl_CoA_acyltransferase"/>
</dbReference>
<evidence type="ECO:0000313" key="2">
    <source>
        <dbReference type="EMBL" id="OGF98684.1"/>
    </source>
</evidence>
<dbReference type="Gene3D" id="3.40.630.30">
    <property type="match status" value="1"/>
</dbReference>
<evidence type="ECO:0000259" key="1">
    <source>
        <dbReference type="PROSITE" id="PS51186"/>
    </source>
</evidence>
<dbReference type="SUPFAM" id="SSF55729">
    <property type="entry name" value="Acyl-CoA N-acyltransferases (Nat)"/>
    <property type="match status" value="1"/>
</dbReference>
<dbReference type="PROSITE" id="PS51186">
    <property type="entry name" value="GNAT"/>
    <property type="match status" value="1"/>
</dbReference>
<organism evidence="2 3">
    <name type="scientific">Candidatus Gottesmanbacteria bacterium RBG_16_38_7b</name>
    <dbReference type="NCBI Taxonomy" id="1798372"/>
    <lineage>
        <taxon>Bacteria</taxon>
        <taxon>Candidatus Gottesmaniibacteriota</taxon>
    </lineage>
</organism>
<evidence type="ECO:0000313" key="3">
    <source>
        <dbReference type="Proteomes" id="UP000177396"/>
    </source>
</evidence>
<protein>
    <recommendedName>
        <fullName evidence="1">N-acetyltransferase domain-containing protein</fullName>
    </recommendedName>
</protein>
<dbReference type="EMBL" id="MFJB01000090">
    <property type="protein sequence ID" value="OGF98684.1"/>
    <property type="molecule type" value="Genomic_DNA"/>
</dbReference>
<gene>
    <name evidence="2" type="ORF">A2153_01350</name>
</gene>
<reference evidence="2 3" key="1">
    <citation type="journal article" date="2016" name="Nat. Commun.">
        <title>Thousands of microbial genomes shed light on interconnected biogeochemical processes in an aquifer system.</title>
        <authorList>
            <person name="Anantharaman K."/>
            <person name="Brown C.T."/>
            <person name="Hug L.A."/>
            <person name="Sharon I."/>
            <person name="Castelle C.J."/>
            <person name="Probst A.J."/>
            <person name="Thomas B.C."/>
            <person name="Singh A."/>
            <person name="Wilkins M.J."/>
            <person name="Karaoz U."/>
            <person name="Brodie E.L."/>
            <person name="Williams K.H."/>
            <person name="Hubbard S.S."/>
            <person name="Banfield J.F."/>
        </authorList>
    </citation>
    <scope>NUCLEOTIDE SEQUENCE [LARGE SCALE GENOMIC DNA]</scope>
</reference>
<dbReference type="Proteomes" id="UP000177396">
    <property type="component" value="Unassembled WGS sequence"/>
</dbReference>
<dbReference type="GO" id="GO:0016747">
    <property type="term" value="F:acyltransferase activity, transferring groups other than amino-acyl groups"/>
    <property type="evidence" value="ECO:0007669"/>
    <property type="project" value="InterPro"/>
</dbReference>
<comment type="caution">
    <text evidence="2">The sequence shown here is derived from an EMBL/GenBank/DDBJ whole genome shotgun (WGS) entry which is preliminary data.</text>
</comment>